<proteinExistence type="predicted"/>
<protein>
    <submittedName>
        <fullName evidence="1">Uncharacterized protein</fullName>
    </submittedName>
</protein>
<sequence>MKIDFHNTAVRFYRKTTPFAGSERLHKKDPAITGVPR</sequence>
<dbReference type="EMBL" id="BK015711">
    <property type="protein sequence ID" value="DAE21333.1"/>
    <property type="molecule type" value="Genomic_DNA"/>
</dbReference>
<evidence type="ECO:0000313" key="1">
    <source>
        <dbReference type="EMBL" id="DAE21333.1"/>
    </source>
</evidence>
<reference evidence="1" key="1">
    <citation type="journal article" date="2021" name="Proc. Natl. Acad. Sci. U.S.A.">
        <title>A Catalog of Tens of Thousands of Viruses from Human Metagenomes Reveals Hidden Associations with Chronic Diseases.</title>
        <authorList>
            <person name="Tisza M.J."/>
            <person name="Buck C.B."/>
        </authorList>
    </citation>
    <scope>NUCLEOTIDE SEQUENCE</scope>
    <source>
        <strain evidence="1">CtE6L85</strain>
    </source>
</reference>
<name>A0A8S5QRH8_9CAUD</name>
<organism evidence="1">
    <name type="scientific">Siphoviridae sp. ctE6L85</name>
    <dbReference type="NCBI Taxonomy" id="2826202"/>
    <lineage>
        <taxon>Viruses</taxon>
        <taxon>Duplodnaviria</taxon>
        <taxon>Heunggongvirae</taxon>
        <taxon>Uroviricota</taxon>
        <taxon>Caudoviricetes</taxon>
    </lineage>
</organism>
<accession>A0A8S5QRH8</accession>